<dbReference type="Proteomes" id="UP000887565">
    <property type="component" value="Unplaced"/>
</dbReference>
<accession>A0A915JTZ2</accession>
<dbReference type="AlphaFoldDB" id="A0A915JTZ2"/>
<evidence type="ECO:0000313" key="2">
    <source>
        <dbReference type="WBParaSite" id="nRc.2.0.1.t29524-RA"/>
    </source>
</evidence>
<organism evidence="1 2">
    <name type="scientific">Romanomermis culicivorax</name>
    <name type="common">Nematode worm</name>
    <dbReference type="NCBI Taxonomy" id="13658"/>
    <lineage>
        <taxon>Eukaryota</taxon>
        <taxon>Metazoa</taxon>
        <taxon>Ecdysozoa</taxon>
        <taxon>Nematoda</taxon>
        <taxon>Enoplea</taxon>
        <taxon>Dorylaimia</taxon>
        <taxon>Mermithida</taxon>
        <taxon>Mermithoidea</taxon>
        <taxon>Mermithidae</taxon>
        <taxon>Romanomermis</taxon>
    </lineage>
</organism>
<name>A0A915JTZ2_ROMCU</name>
<sequence length="69" mass="8180">MPKEAKKDAELFHLKLMKKHQRCRSKDPPDFKNLMSKQCLFTCLVLWTRFLYYYCEVAKLGSTSLLVAH</sequence>
<reference evidence="2" key="1">
    <citation type="submission" date="2022-11" db="UniProtKB">
        <authorList>
            <consortium name="WormBaseParasite"/>
        </authorList>
    </citation>
    <scope>IDENTIFICATION</scope>
</reference>
<evidence type="ECO:0000313" key="1">
    <source>
        <dbReference type="Proteomes" id="UP000887565"/>
    </source>
</evidence>
<protein>
    <submittedName>
        <fullName evidence="2">Uncharacterized protein</fullName>
    </submittedName>
</protein>
<dbReference type="WBParaSite" id="nRc.2.0.1.t29524-RA">
    <property type="protein sequence ID" value="nRc.2.0.1.t29524-RA"/>
    <property type="gene ID" value="nRc.2.0.1.g29524"/>
</dbReference>
<proteinExistence type="predicted"/>
<keyword evidence="1" id="KW-1185">Reference proteome</keyword>